<keyword evidence="4" id="KW-0418">Kinase</keyword>
<sequence length="751" mass="85479">MSFDYKAYIEGGLLNDRYLKVRDISEGSFGIVSLAKDVKDHNRLVALKYNTTCISDFTFAEEEDEKTVSKSVVLKETQKEINMLKRVSGHPNITELLDCFDSYIVLEYASRGDLHDSIQMGVAPACTRDVVDVSLQLLSAVEYCHSMGVYHRDIKPENILICEDWSIKLTDFGLATDEKYCTDFDVGSERYMAPELLDHKDIDTYSADKVDIWSLGICLLNIVFGKSPFNSASSKDRLFLHFAANRETLFDIFPAMSYDLFSVLRSSLTIDPENRDLETMKDSLLKVEHLTCDFEFEEEESGVIEEKPTEEETTDRTSDKENQKEALAKAGNNKQLSVPRPKHKAGHPRKPLKIPSMRNVRHKSHNGRINKRVNIHHDANNNHYLDDSFRRADFFTPKTVFNHYMEKAQRPKHSQQRTPSENNRSYRRNPNQKNRAWKKRKHRNYHAKDNHRSRKAHYKSRRSSDTYYRGSESLGRTPVTPNSQGDSFSTSAKSTGGVRPRSFVSHSGKYIPPNLRPSPKTEVEENVFESEDEKTSGDDDLFLFEDGEHKARRSKNVRKLSNAKKEVSSYPSVLSGQLGILSKQLGEVSMTDHAERQNSRNTSLTTTFSSNFSSFGSNITSTTTYDKYIPPHQRRNSHSSVLQAGGILKKPENGKYVHTHSAGNKPIRVMTPIISTSVPTKKTNWFHNHQHYDYKESGVFDSKKQNDVGFLFAGEGVSYELGTVEFSDNGGLKSDQHVEVFEVGEPSKVQT</sequence>
<dbReference type="GO" id="GO:0000407">
    <property type="term" value="C:phagophore assembly site"/>
    <property type="evidence" value="ECO:0007669"/>
    <property type="project" value="TreeGrafter"/>
</dbReference>
<dbReference type="RefSeq" id="XP_043059726.1">
    <property type="nucleotide sequence ID" value="XM_043203063.1"/>
</dbReference>
<protein>
    <recommendedName>
        <fullName evidence="1">non-specific serine/threonine protein kinase</fullName>
        <ecNumber evidence="1">2.7.11.1</ecNumber>
    </recommendedName>
</protein>
<dbReference type="InterPro" id="IPR008271">
    <property type="entry name" value="Ser/Thr_kinase_AS"/>
</dbReference>
<dbReference type="PROSITE" id="PS50011">
    <property type="entry name" value="PROTEIN_KINASE_DOM"/>
    <property type="match status" value="1"/>
</dbReference>
<feature type="compositionally biased region" description="Acidic residues" evidence="6">
    <location>
        <begin position="297"/>
        <end position="313"/>
    </location>
</feature>
<evidence type="ECO:0000313" key="8">
    <source>
        <dbReference type="EMBL" id="KAG7818704.1"/>
    </source>
</evidence>
<dbReference type="InterPro" id="IPR000719">
    <property type="entry name" value="Prot_kinase_dom"/>
</dbReference>
<dbReference type="PANTHER" id="PTHR24348:SF22">
    <property type="entry name" value="NON-SPECIFIC SERINE_THREONINE PROTEIN KINASE"/>
    <property type="match status" value="1"/>
</dbReference>
<dbReference type="GO" id="GO:0016020">
    <property type="term" value="C:membrane"/>
    <property type="evidence" value="ECO:0007669"/>
    <property type="project" value="TreeGrafter"/>
</dbReference>
<dbReference type="SMART" id="SM00220">
    <property type="entry name" value="S_TKc"/>
    <property type="match status" value="1"/>
</dbReference>
<dbReference type="Proteomes" id="UP001196530">
    <property type="component" value="Unassembled WGS sequence"/>
</dbReference>
<feature type="compositionally biased region" description="Basic residues" evidence="6">
    <location>
        <begin position="340"/>
        <end position="352"/>
    </location>
</feature>
<evidence type="ECO:0000256" key="6">
    <source>
        <dbReference type="SAM" id="MobiDB-lite"/>
    </source>
</evidence>
<evidence type="ECO:0000259" key="7">
    <source>
        <dbReference type="PROSITE" id="PS50011"/>
    </source>
</evidence>
<feature type="domain" description="Protein kinase" evidence="7">
    <location>
        <begin position="18"/>
        <end position="292"/>
    </location>
</feature>
<evidence type="ECO:0000313" key="9">
    <source>
        <dbReference type="Proteomes" id="UP001196530"/>
    </source>
</evidence>
<feature type="compositionally biased region" description="Polar residues" evidence="6">
    <location>
        <begin position="479"/>
        <end position="494"/>
    </location>
</feature>
<dbReference type="GO" id="GO:0010506">
    <property type="term" value="P:regulation of autophagy"/>
    <property type="evidence" value="ECO:0007669"/>
    <property type="project" value="InterPro"/>
</dbReference>
<dbReference type="GO" id="GO:0005776">
    <property type="term" value="C:autophagosome"/>
    <property type="evidence" value="ECO:0007669"/>
    <property type="project" value="TreeGrafter"/>
</dbReference>
<dbReference type="InterPro" id="IPR011009">
    <property type="entry name" value="Kinase-like_dom_sf"/>
</dbReference>
<feature type="compositionally biased region" description="Basic and acidic residues" evidence="6">
    <location>
        <begin position="314"/>
        <end position="327"/>
    </location>
</feature>
<dbReference type="Pfam" id="PF00069">
    <property type="entry name" value="Pkinase"/>
    <property type="match status" value="1"/>
</dbReference>
<feature type="compositionally biased region" description="Basic residues" evidence="6">
    <location>
        <begin position="359"/>
        <end position="368"/>
    </location>
</feature>
<gene>
    <name evidence="8" type="ORF">KL928_002572</name>
</gene>
<dbReference type="GO" id="GO:0005829">
    <property type="term" value="C:cytosol"/>
    <property type="evidence" value="ECO:0007669"/>
    <property type="project" value="TreeGrafter"/>
</dbReference>
<organism evidence="8 9">
    <name type="scientific">Pichia angusta</name>
    <name type="common">Yeast</name>
    <name type="synonym">Hansenula polymorpha</name>
    <dbReference type="NCBI Taxonomy" id="870730"/>
    <lineage>
        <taxon>Eukaryota</taxon>
        <taxon>Fungi</taxon>
        <taxon>Dikarya</taxon>
        <taxon>Ascomycota</taxon>
        <taxon>Saccharomycotina</taxon>
        <taxon>Pichiomycetes</taxon>
        <taxon>Pichiales</taxon>
        <taxon>Pichiaceae</taxon>
        <taxon>Ogataea</taxon>
    </lineage>
</organism>
<evidence type="ECO:0000256" key="5">
    <source>
        <dbReference type="ARBA" id="ARBA00022840"/>
    </source>
</evidence>
<keyword evidence="3" id="KW-0547">Nucleotide-binding</keyword>
<dbReference type="PROSITE" id="PS00108">
    <property type="entry name" value="PROTEIN_KINASE_ST"/>
    <property type="match status" value="1"/>
</dbReference>
<evidence type="ECO:0000256" key="2">
    <source>
        <dbReference type="ARBA" id="ARBA00022679"/>
    </source>
</evidence>
<dbReference type="EMBL" id="JAHLUX010000005">
    <property type="protein sequence ID" value="KAG7818704.1"/>
    <property type="molecule type" value="Genomic_DNA"/>
</dbReference>
<feature type="region of interest" description="Disordered" evidence="6">
    <location>
        <begin position="297"/>
        <end position="368"/>
    </location>
</feature>
<evidence type="ECO:0000256" key="4">
    <source>
        <dbReference type="ARBA" id="ARBA00022777"/>
    </source>
</evidence>
<dbReference type="GO" id="GO:0005524">
    <property type="term" value="F:ATP binding"/>
    <property type="evidence" value="ECO:0007669"/>
    <property type="project" value="UniProtKB-KW"/>
</dbReference>
<dbReference type="AlphaFoldDB" id="A0AAN6DFU2"/>
<feature type="compositionally biased region" description="Polar residues" evidence="6">
    <location>
        <begin position="416"/>
        <end position="434"/>
    </location>
</feature>
<keyword evidence="5" id="KW-0067">ATP-binding</keyword>
<dbReference type="GO" id="GO:0000045">
    <property type="term" value="P:autophagosome assembly"/>
    <property type="evidence" value="ECO:0007669"/>
    <property type="project" value="TreeGrafter"/>
</dbReference>
<keyword evidence="2" id="KW-0808">Transferase</keyword>
<comment type="caution">
    <text evidence="8">The sequence shown here is derived from an EMBL/GenBank/DDBJ whole genome shotgun (WGS) entry which is preliminary data.</text>
</comment>
<dbReference type="InterPro" id="IPR045269">
    <property type="entry name" value="Atg1-like"/>
</dbReference>
<dbReference type="GeneID" id="66126623"/>
<evidence type="ECO:0000256" key="1">
    <source>
        <dbReference type="ARBA" id="ARBA00012513"/>
    </source>
</evidence>
<dbReference type="PANTHER" id="PTHR24348">
    <property type="entry name" value="SERINE/THREONINE-PROTEIN KINASE UNC-51-RELATED"/>
    <property type="match status" value="1"/>
</dbReference>
<dbReference type="EC" id="2.7.11.1" evidence="1"/>
<dbReference type="GO" id="GO:0004674">
    <property type="term" value="F:protein serine/threonine kinase activity"/>
    <property type="evidence" value="ECO:0007669"/>
    <property type="project" value="UniProtKB-EC"/>
</dbReference>
<feature type="region of interest" description="Disordered" evidence="6">
    <location>
        <begin position="405"/>
        <end position="541"/>
    </location>
</feature>
<name>A0AAN6DFU2_PICAN</name>
<reference evidence="8" key="1">
    <citation type="journal article" date="2021" name="G3 (Bethesda)">
        <title>Genomic diversity, chromosomal rearrangements, and interspecies hybridization in the ogataea polymorpha species complex.</title>
        <authorList>
            <person name="Hanson S.J."/>
            <person name="Cinneide E.O."/>
            <person name="Salzberg L.I."/>
            <person name="Wolfe K.H."/>
            <person name="McGowan J."/>
            <person name="Fitzpatrick D.A."/>
            <person name="Matlin K."/>
        </authorList>
    </citation>
    <scope>NUCLEOTIDE SEQUENCE</scope>
    <source>
        <strain evidence="8">61-244</strain>
    </source>
</reference>
<dbReference type="SUPFAM" id="SSF56112">
    <property type="entry name" value="Protein kinase-like (PK-like)"/>
    <property type="match status" value="1"/>
</dbReference>
<dbReference type="Gene3D" id="1.10.510.10">
    <property type="entry name" value="Transferase(Phosphotransferase) domain 1"/>
    <property type="match status" value="1"/>
</dbReference>
<proteinExistence type="predicted"/>
<evidence type="ECO:0000256" key="3">
    <source>
        <dbReference type="ARBA" id="ARBA00022741"/>
    </source>
</evidence>
<feature type="compositionally biased region" description="Basic residues" evidence="6">
    <location>
        <begin position="435"/>
        <end position="461"/>
    </location>
</feature>
<accession>A0AAN6DFU2</accession>
<feature type="compositionally biased region" description="Acidic residues" evidence="6">
    <location>
        <begin position="524"/>
        <end position="541"/>
    </location>
</feature>